<keyword evidence="3" id="KW-0544">Nucleosome core</keyword>
<accession>A0A9P6ESE2</accession>
<dbReference type="Proteomes" id="UP000807306">
    <property type="component" value="Unassembled WGS sequence"/>
</dbReference>
<dbReference type="EMBL" id="MU157827">
    <property type="protein sequence ID" value="KAF9533799.1"/>
    <property type="molecule type" value="Genomic_DNA"/>
</dbReference>
<feature type="compositionally biased region" description="Polar residues" evidence="5">
    <location>
        <begin position="282"/>
        <end position="308"/>
    </location>
</feature>
<feature type="region of interest" description="Disordered" evidence="5">
    <location>
        <begin position="175"/>
        <end position="338"/>
    </location>
</feature>
<evidence type="ECO:0000313" key="7">
    <source>
        <dbReference type="Proteomes" id="UP000807306"/>
    </source>
</evidence>
<dbReference type="GO" id="GO:0003677">
    <property type="term" value="F:DNA binding"/>
    <property type="evidence" value="ECO:0007669"/>
    <property type="project" value="InterPro"/>
</dbReference>
<dbReference type="PRINTS" id="PR00622">
    <property type="entry name" value="HISTONEH3"/>
</dbReference>
<comment type="caution">
    <text evidence="6">The sequence shown here is derived from an EMBL/GenBank/DDBJ whole genome shotgun (WGS) entry which is preliminary data.</text>
</comment>
<keyword evidence="2" id="KW-0158">Chromosome</keyword>
<dbReference type="GO" id="GO:0000786">
    <property type="term" value="C:nucleosome"/>
    <property type="evidence" value="ECO:0007669"/>
    <property type="project" value="UniProtKB-KW"/>
</dbReference>
<evidence type="ECO:0000256" key="4">
    <source>
        <dbReference type="SAM" id="Coils"/>
    </source>
</evidence>
<dbReference type="InterPro" id="IPR000164">
    <property type="entry name" value="Histone_H3/CENP-A"/>
</dbReference>
<evidence type="ECO:0000256" key="3">
    <source>
        <dbReference type="ARBA" id="ARBA00023269"/>
    </source>
</evidence>
<feature type="coiled-coil region" evidence="4">
    <location>
        <begin position="43"/>
        <end position="77"/>
    </location>
</feature>
<evidence type="ECO:0000256" key="1">
    <source>
        <dbReference type="ARBA" id="ARBA00004286"/>
    </source>
</evidence>
<protein>
    <submittedName>
        <fullName evidence="6">Uncharacterized protein</fullName>
    </submittedName>
</protein>
<dbReference type="GO" id="GO:0030527">
    <property type="term" value="F:structural constituent of chromatin"/>
    <property type="evidence" value="ECO:0007669"/>
    <property type="project" value="InterPro"/>
</dbReference>
<dbReference type="AlphaFoldDB" id="A0A9P6ESE2"/>
<organism evidence="6 7">
    <name type="scientific">Crepidotus variabilis</name>
    <dbReference type="NCBI Taxonomy" id="179855"/>
    <lineage>
        <taxon>Eukaryota</taxon>
        <taxon>Fungi</taxon>
        <taxon>Dikarya</taxon>
        <taxon>Basidiomycota</taxon>
        <taxon>Agaricomycotina</taxon>
        <taxon>Agaricomycetes</taxon>
        <taxon>Agaricomycetidae</taxon>
        <taxon>Agaricales</taxon>
        <taxon>Agaricineae</taxon>
        <taxon>Crepidotaceae</taxon>
        <taxon>Crepidotus</taxon>
    </lineage>
</organism>
<gene>
    <name evidence="6" type="ORF">CPB83DRAFT_409357</name>
</gene>
<feature type="compositionally biased region" description="Basic and acidic residues" evidence="5">
    <location>
        <begin position="242"/>
        <end position="266"/>
    </location>
</feature>
<evidence type="ECO:0000256" key="2">
    <source>
        <dbReference type="ARBA" id="ARBA00022454"/>
    </source>
</evidence>
<comment type="subcellular location">
    <subcellularLocation>
        <location evidence="1">Chromosome</location>
    </subcellularLocation>
</comment>
<feature type="non-terminal residue" evidence="6">
    <location>
        <position position="1"/>
    </location>
</feature>
<proteinExistence type="predicted"/>
<evidence type="ECO:0000313" key="6">
    <source>
        <dbReference type="EMBL" id="KAF9533799.1"/>
    </source>
</evidence>
<dbReference type="PROSITE" id="PS00322">
    <property type="entry name" value="HISTONE_H3_1"/>
    <property type="match status" value="1"/>
</dbReference>
<keyword evidence="3" id="KW-0238">DNA-binding</keyword>
<sequence>QPLLQLTTPIFFDIRDKIHRSVNLVLNINYQAQKAAMSMESKVSALEGKLEEALSMLEKTQKELGSKDEEIIALQESKEILSATHSRNEAQILALDTYVKQLAARKASISRGFKAELEAEREDKQRLQTDVDRLTKEIEKIDRSARKWEAELRCNNIYLEEAELEIERLKEECERLGRGSEYSPTSTSLDLSGGDMRPAPVPTAHRVKPNRRSTGGKAPRKQLATKVASRKTATGMSAPKRNLIEDSSKSASEESEREGFKKERFACDNSDSDVEVIEPTLAANTRGESSKSAVDTSSKNDSAQTEEASNIEMDGQDNQPATKRRKVDNSPIPLPVRNEFEVLIESRK</sequence>
<keyword evidence="7" id="KW-1185">Reference proteome</keyword>
<keyword evidence="4" id="KW-0175">Coiled coil</keyword>
<name>A0A9P6ESE2_9AGAR</name>
<reference evidence="6" key="1">
    <citation type="submission" date="2020-11" db="EMBL/GenBank/DDBJ databases">
        <authorList>
            <consortium name="DOE Joint Genome Institute"/>
            <person name="Ahrendt S."/>
            <person name="Riley R."/>
            <person name="Andreopoulos W."/>
            <person name="Labutti K."/>
            <person name="Pangilinan J."/>
            <person name="Ruiz-Duenas F.J."/>
            <person name="Barrasa J.M."/>
            <person name="Sanchez-Garcia M."/>
            <person name="Camarero S."/>
            <person name="Miyauchi S."/>
            <person name="Serrano A."/>
            <person name="Linde D."/>
            <person name="Babiker R."/>
            <person name="Drula E."/>
            <person name="Ayuso-Fernandez I."/>
            <person name="Pacheco R."/>
            <person name="Padilla G."/>
            <person name="Ferreira P."/>
            <person name="Barriuso J."/>
            <person name="Kellner H."/>
            <person name="Castanera R."/>
            <person name="Alfaro M."/>
            <person name="Ramirez L."/>
            <person name="Pisabarro A.G."/>
            <person name="Kuo A."/>
            <person name="Tritt A."/>
            <person name="Lipzen A."/>
            <person name="He G."/>
            <person name="Yan M."/>
            <person name="Ng V."/>
            <person name="Cullen D."/>
            <person name="Martin F."/>
            <person name="Rosso M.-N."/>
            <person name="Henrissat B."/>
            <person name="Hibbett D."/>
            <person name="Martinez A.T."/>
            <person name="Grigoriev I.V."/>
        </authorList>
    </citation>
    <scope>NUCLEOTIDE SEQUENCE</scope>
    <source>
        <strain evidence="6">CBS 506.95</strain>
    </source>
</reference>
<evidence type="ECO:0000256" key="5">
    <source>
        <dbReference type="SAM" id="MobiDB-lite"/>
    </source>
</evidence>